<dbReference type="Pfam" id="PF04203">
    <property type="entry name" value="Sortase"/>
    <property type="match status" value="1"/>
</dbReference>
<accession>A0A6J4RFH2</accession>
<reference evidence="4" key="1">
    <citation type="submission" date="2020-02" db="EMBL/GenBank/DDBJ databases">
        <authorList>
            <person name="Meier V. D."/>
        </authorList>
    </citation>
    <scope>NUCLEOTIDE SEQUENCE</scope>
    <source>
        <strain evidence="4">AVDCRST_MAG25</strain>
    </source>
</reference>
<evidence type="ECO:0008006" key="5">
    <source>
        <dbReference type="Google" id="ProtNLM"/>
    </source>
</evidence>
<evidence type="ECO:0000256" key="2">
    <source>
        <dbReference type="PIRSR" id="PIRSR605754-1"/>
    </source>
</evidence>
<name>A0A6J4RFH2_9ACTN</name>
<proteinExistence type="predicted"/>
<dbReference type="InterPro" id="IPR023365">
    <property type="entry name" value="Sortase_dom-sf"/>
</dbReference>
<evidence type="ECO:0000313" key="4">
    <source>
        <dbReference type="EMBL" id="CAA9471322.1"/>
    </source>
</evidence>
<feature type="region of interest" description="Disordered" evidence="3">
    <location>
        <begin position="75"/>
        <end position="130"/>
    </location>
</feature>
<dbReference type="CDD" id="cd05830">
    <property type="entry name" value="Sortase_E"/>
    <property type="match status" value="1"/>
</dbReference>
<feature type="compositionally biased region" description="Basic and acidic residues" evidence="3">
    <location>
        <begin position="83"/>
        <end position="127"/>
    </location>
</feature>
<dbReference type="GO" id="GO:0016787">
    <property type="term" value="F:hydrolase activity"/>
    <property type="evidence" value="ECO:0007669"/>
    <property type="project" value="UniProtKB-KW"/>
</dbReference>
<dbReference type="SUPFAM" id="SSF63817">
    <property type="entry name" value="Sortase"/>
    <property type="match status" value="1"/>
</dbReference>
<feature type="active site" description="Proton donor/acceptor" evidence="2">
    <location>
        <position position="180"/>
    </location>
</feature>
<evidence type="ECO:0000256" key="1">
    <source>
        <dbReference type="ARBA" id="ARBA00022801"/>
    </source>
</evidence>
<dbReference type="InterPro" id="IPR042003">
    <property type="entry name" value="Sortase_E"/>
</dbReference>
<evidence type="ECO:0000256" key="3">
    <source>
        <dbReference type="SAM" id="MobiDB-lite"/>
    </source>
</evidence>
<sequence>MICTLVFMSLMDKKDFKNRTSKMRKFKKRRRTGVFVIAGLAVLLVGLLAYSGIVSALGGGSETVERVQAPAVEEAPAAVSEKPAAEVRAEEEAARQRAAEEERERQRAAEERAAEERAAEEAARTPEDPTMYLTVPKLDVYSHTVRNDSSEEALSLGAIKVPGTGFPWEEKDTNTYIAGHRIGWPGTESDYQFYNLPAMQQGDEVILEDSEGRVYKYQVTEIFAVYPSDNYVTEAIPGRDVVSLQTCTETPDDWWTIGPSLYEGGPESGRLVVRADRVS</sequence>
<dbReference type="InterPro" id="IPR005754">
    <property type="entry name" value="Sortase"/>
</dbReference>
<dbReference type="Gene3D" id="2.40.260.10">
    <property type="entry name" value="Sortase"/>
    <property type="match status" value="1"/>
</dbReference>
<organism evidence="4">
    <name type="scientific">uncultured Rubrobacteraceae bacterium</name>
    <dbReference type="NCBI Taxonomy" id="349277"/>
    <lineage>
        <taxon>Bacteria</taxon>
        <taxon>Bacillati</taxon>
        <taxon>Actinomycetota</taxon>
        <taxon>Rubrobacteria</taxon>
        <taxon>Rubrobacterales</taxon>
        <taxon>Rubrobacteraceae</taxon>
        <taxon>environmental samples</taxon>
    </lineage>
</organism>
<dbReference type="NCBIfam" id="TIGR01076">
    <property type="entry name" value="sortase_fam"/>
    <property type="match status" value="1"/>
</dbReference>
<dbReference type="EMBL" id="CADCVI010000127">
    <property type="protein sequence ID" value="CAA9471322.1"/>
    <property type="molecule type" value="Genomic_DNA"/>
</dbReference>
<protein>
    <recommendedName>
        <fullName evidence="5">Sortase (Surface protein transpeptidase)</fullName>
    </recommendedName>
</protein>
<gene>
    <name evidence="4" type="ORF">AVDCRST_MAG25-2064</name>
</gene>
<feature type="active site" description="Acyl-thioester intermediate" evidence="2">
    <location>
        <position position="247"/>
    </location>
</feature>
<keyword evidence="1" id="KW-0378">Hydrolase</keyword>
<dbReference type="AlphaFoldDB" id="A0A6J4RFH2"/>